<protein>
    <recommendedName>
        <fullName evidence="6">Terpene synthase</fullName>
        <ecNumber evidence="6">4.2.3.-</ecNumber>
    </recommendedName>
</protein>
<comment type="cofactor">
    <cofactor evidence="1 6">
        <name>Mg(2+)</name>
        <dbReference type="ChEBI" id="CHEBI:18420"/>
    </cofactor>
</comment>
<evidence type="ECO:0000313" key="8">
    <source>
        <dbReference type="Proteomes" id="UP001219525"/>
    </source>
</evidence>
<keyword evidence="8" id="KW-1185">Reference proteome</keyword>
<evidence type="ECO:0000256" key="6">
    <source>
        <dbReference type="RuleBase" id="RU366034"/>
    </source>
</evidence>
<evidence type="ECO:0000256" key="5">
    <source>
        <dbReference type="ARBA" id="ARBA00023239"/>
    </source>
</evidence>
<dbReference type="InterPro" id="IPR008949">
    <property type="entry name" value="Isoprenoid_synthase_dom_sf"/>
</dbReference>
<keyword evidence="5 6" id="KW-0456">Lyase</keyword>
<dbReference type="EMBL" id="JARJCW010000002">
    <property type="protein sequence ID" value="KAJ7229011.1"/>
    <property type="molecule type" value="Genomic_DNA"/>
</dbReference>
<proteinExistence type="inferred from homology"/>
<evidence type="ECO:0000313" key="7">
    <source>
        <dbReference type="EMBL" id="KAJ7229011.1"/>
    </source>
</evidence>
<evidence type="ECO:0000256" key="3">
    <source>
        <dbReference type="ARBA" id="ARBA00022723"/>
    </source>
</evidence>
<gene>
    <name evidence="7" type="ORF">GGX14DRAFT_616386</name>
</gene>
<comment type="caution">
    <text evidence="7">The sequence shown here is derived from an EMBL/GenBank/DDBJ whole genome shotgun (WGS) entry which is preliminary data.</text>
</comment>
<evidence type="ECO:0000256" key="2">
    <source>
        <dbReference type="ARBA" id="ARBA00006333"/>
    </source>
</evidence>
<evidence type="ECO:0000256" key="4">
    <source>
        <dbReference type="ARBA" id="ARBA00022842"/>
    </source>
</evidence>
<keyword evidence="3 6" id="KW-0479">Metal-binding</keyword>
<dbReference type="GO" id="GO:0010333">
    <property type="term" value="F:terpene synthase activity"/>
    <property type="evidence" value="ECO:0007669"/>
    <property type="project" value="InterPro"/>
</dbReference>
<dbReference type="GO" id="GO:0046872">
    <property type="term" value="F:metal ion binding"/>
    <property type="evidence" value="ECO:0007669"/>
    <property type="project" value="UniProtKB-KW"/>
</dbReference>
<evidence type="ECO:0000256" key="1">
    <source>
        <dbReference type="ARBA" id="ARBA00001946"/>
    </source>
</evidence>
<organism evidence="7 8">
    <name type="scientific">Mycena pura</name>
    <dbReference type="NCBI Taxonomy" id="153505"/>
    <lineage>
        <taxon>Eukaryota</taxon>
        <taxon>Fungi</taxon>
        <taxon>Dikarya</taxon>
        <taxon>Basidiomycota</taxon>
        <taxon>Agaricomycotina</taxon>
        <taxon>Agaricomycetes</taxon>
        <taxon>Agaricomycetidae</taxon>
        <taxon>Agaricales</taxon>
        <taxon>Marasmiineae</taxon>
        <taxon>Mycenaceae</taxon>
        <taxon>Mycena</taxon>
    </lineage>
</organism>
<dbReference type="GO" id="GO:0008299">
    <property type="term" value="P:isoprenoid biosynthetic process"/>
    <property type="evidence" value="ECO:0007669"/>
    <property type="project" value="UniProtKB-ARBA"/>
</dbReference>
<name>A0AAD6YTK0_9AGAR</name>
<keyword evidence="4 6" id="KW-0460">Magnesium</keyword>
<dbReference type="EC" id="4.2.3.-" evidence="6"/>
<dbReference type="InterPro" id="IPR034686">
    <property type="entry name" value="Terpene_cyclase-like_2"/>
</dbReference>
<dbReference type="Pfam" id="PF19086">
    <property type="entry name" value="Terpene_syn_C_2"/>
    <property type="match status" value="1"/>
</dbReference>
<dbReference type="PANTHER" id="PTHR35201">
    <property type="entry name" value="TERPENE SYNTHASE"/>
    <property type="match status" value="1"/>
</dbReference>
<reference evidence="7" key="1">
    <citation type="submission" date="2023-03" db="EMBL/GenBank/DDBJ databases">
        <title>Massive genome expansion in bonnet fungi (Mycena s.s.) driven by repeated elements and novel gene families across ecological guilds.</title>
        <authorList>
            <consortium name="Lawrence Berkeley National Laboratory"/>
            <person name="Harder C.B."/>
            <person name="Miyauchi S."/>
            <person name="Viragh M."/>
            <person name="Kuo A."/>
            <person name="Thoen E."/>
            <person name="Andreopoulos B."/>
            <person name="Lu D."/>
            <person name="Skrede I."/>
            <person name="Drula E."/>
            <person name="Henrissat B."/>
            <person name="Morin E."/>
            <person name="Kohler A."/>
            <person name="Barry K."/>
            <person name="LaButti K."/>
            <person name="Morin E."/>
            <person name="Salamov A."/>
            <person name="Lipzen A."/>
            <person name="Mereny Z."/>
            <person name="Hegedus B."/>
            <person name="Baldrian P."/>
            <person name="Stursova M."/>
            <person name="Weitz H."/>
            <person name="Taylor A."/>
            <person name="Grigoriev I.V."/>
            <person name="Nagy L.G."/>
            <person name="Martin F."/>
            <person name="Kauserud H."/>
        </authorList>
    </citation>
    <scope>NUCLEOTIDE SEQUENCE</scope>
    <source>
        <strain evidence="7">9144</strain>
    </source>
</reference>
<dbReference type="SUPFAM" id="SSF48576">
    <property type="entry name" value="Terpenoid synthases"/>
    <property type="match status" value="1"/>
</dbReference>
<sequence length="343" mass="38883">MSSQYHIPDLLKLVSDYAKPLNPNFDELDAGFQKWIDAASFLSESHKKAWKHAELPLLIVRAFPDADTAHLRVCLESMMMFLILEQLTDTPATSQVSKKWAAEFVEAFQQAEAPQAKREEGPSAVLQHLGAIIITAIDPPYRLSYIRSNILLAEGIVQEALDREQRDSMNPISLKTYLNTRRKSIGALPFHDLDRWICKLDLPDHVLKNPHIEQMVQAAVDMVALSNDIYSYRKEYLEDGAKHNYVTVAMHDPATGIRAGDIQAAIHYTVETFKETLARYEENKKHALPAFREDPDLSSMVERYAELMMDSVAGNIEWSIACKRYSLFPDEVAREAGLITIPI</sequence>
<dbReference type="Gene3D" id="1.10.600.10">
    <property type="entry name" value="Farnesyl Diphosphate Synthase"/>
    <property type="match status" value="1"/>
</dbReference>
<dbReference type="AlphaFoldDB" id="A0AAD6YTK0"/>
<dbReference type="PANTHER" id="PTHR35201:SF4">
    <property type="entry name" value="BETA-PINACENE SYNTHASE-RELATED"/>
    <property type="match status" value="1"/>
</dbReference>
<comment type="similarity">
    <text evidence="2 6">Belongs to the terpene synthase family.</text>
</comment>
<accession>A0AAD6YTK0</accession>
<dbReference type="Proteomes" id="UP001219525">
    <property type="component" value="Unassembled WGS sequence"/>
</dbReference>